<evidence type="ECO:0000313" key="1">
    <source>
        <dbReference type="EMBL" id="RMI27878.1"/>
    </source>
</evidence>
<dbReference type="OrthoDB" id="4548523at2"/>
<accession>A0A3M2KZZ5</accession>
<name>A0A3M2KZZ5_9NOCA</name>
<keyword evidence="2" id="KW-1185">Reference proteome</keyword>
<organism evidence="1 2">
    <name type="scientific">Nocardia stercoris</name>
    <dbReference type="NCBI Taxonomy" id="2483361"/>
    <lineage>
        <taxon>Bacteria</taxon>
        <taxon>Bacillati</taxon>
        <taxon>Actinomycetota</taxon>
        <taxon>Actinomycetes</taxon>
        <taxon>Mycobacteriales</taxon>
        <taxon>Nocardiaceae</taxon>
        <taxon>Nocardia</taxon>
    </lineage>
</organism>
<dbReference type="EMBL" id="RFFH01000029">
    <property type="protein sequence ID" value="RMI27878.1"/>
    <property type="molecule type" value="Genomic_DNA"/>
</dbReference>
<dbReference type="AlphaFoldDB" id="A0A3M2KZZ5"/>
<dbReference type="RefSeq" id="WP_122192026.1">
    <property type="nucleotide sequence ID" value="NZ_RFFH01000029.1"/>
</dbReference>
<evidence type="ECO:0000313" key="2">
    <source>
        <dbReference type="Proteomes" id="UP000279275"/>
    </source>
</evidence>
<proteinExistence type="predicted"/>
<dbReference type="Pfam" id="PF04978">
    <property type="entry name" value="MST"/>
    <property type="match status" value="1"/>
</dbReference>
<reference evidence="1 2" key="1">
    <citation type="submission" date="2018-10" db="EMBL/GenBank/DDBJ databases">
        <title>Isolation from cow dung.</title>
        <authorList>
            <person name="Ling L."/>
        </authorList>
    </citation>
    <scope>NUCLEOTIDE SEQUENCE [LARGE SCALE GENOMIC DNA]</scope>
    <source>
        <strain evidence="1 2">NEAU-LL90</strain>
    </source>
</reference>
<dbReference type="InterPro" id="IPR034660">
    <property type="entry name" value="DinB/YfiT-like"/>
</dbReference>
<dbReference type="InterPro" id="IPR007061">
    <property type="entry name" value="MST-like"/>
</dbReference>
<dbReference type="Gene3D" id="1.20.120.450">
    <property type="entry name" value="dinb family like domain"/>
    <property type="match status" value="1"/>
</dbReference>
<sequence length="170" mass="19245">MTPPPRRTRPTTLDERATLVSFLEHERDTLAWKCSGLTDDQLRLRAVPPSTMSLLGLVRHLTDVDRGWFSGVLGGEDRPPQYWDAETRQETDFDVDTADIAAAMRLWQKECERSRRILTGCVSLDTTGVSTHTGVTYSARWVLNHMIEEYARHNGHADLLRECVDGATGY</sequence>
<comment type="caution">
    <text evidence="1">The sequence shown here is derived from an EMBL/GenBank/DDBJ whole genome shotgun (WGS) entry which is preliminary data.</text>
</comment>
<protein>
    <submittedName>
        <fullName evidence="1">DinB family protein</fullName>
    </submittedName>
</protein>
<dbReference type="SUPFAM" id="SSF109854">
    <property type="entry name" value="DinB/YfiT-like putative metalloenzymes"/>
    <property type="match status" value="1"/>
</dbReference>
<dbReference type="Proteomes" id="UP000279275">
    <property type="component" value="Unassembled WGS sequence"/>
</dbReference>
<gene>
    <name evidence="1" type="ORF">EBN03_32640</name>
</gene>